<reference evidence="2" key="1">
    <citation type="journal article" date="2020" name="Stud. Mycol.">
        <title>101 Dothideomycetes genomes: a test case for predicting lifestyles and emergence of pathogens.</title>
        <authorList>
            <person name="Haridas S."/>
            <person name="Albert R."/>
            <person name="Binder M."/>
            <person name="Bloem J."/>
            <person name="Labutti K."/>
            <person name="Salamov A."/>
            <person name="Andreopoulos B."/>
            <person name="Baker S."/>
            <person name="Barry K."/>
            <person name="Bills G."/>
            <person name="Bluhm B."/>
            <person name="Cannon C."/>
            <person name="Castanera R."/>
            <person name="Culley D."/>
            <person name="Daum C."/>
            <person name="Ezra D."/>
            <person name="Gonzalez J."/>
            <person name="Henrissat B."/>
            <person name="Kuo A."/>
            <person name="Liang C."/>
            <person name="Lipzen A."/>
            <person name="Lutzoni F."/>
            <person name="Magnuson J."/>
            <person name="Mondo S."/>
            <person name="Nolan M."/>
            <person name="Ohm R."/>
            <person name="Pangilinan J."/>
            <person name="Park H.-J."/>
            <person name="Ramirez L."/>
            <person name="Alfaro M."/>
            <person name="Sun H."/>
            <person name="Tritt A."/>
            <person name="Yoshinaga Y."/>
            <person name="Zwiers L.-H."/>
            <person name="Turgeon B."/>
            <person name="Goodwin S."/>
            <person name="Spatafora J."/>
            <person name="Crous P."/>
            <person name="Grigoriev I."/>
        </authorList>
    </citation>
    <scope>NUCLEOTIDE SEQUENCE</scope>
    <source>
        <strain evidence="2">CBS 122368</strain>
    </source>
</reference>
<keyword evidence="3" id="KW-1185">Reference proteome</keyword>
<dbReference type="GeneID" id="54587673"/>
<dbReference type="RefSeq" id="XP_033691764.1">
    <property type="nucleotide sequence ID" value="XM_033834343.1"/>
</dbReference>
<evidence type="ECO:0000313" key="3">
    <source>
        <dbReference type="Proteomes" id="UP000800094"/>
    </source>
</evidence>
<gene>
    <name evidence="2" type="ORF">BU26DRAFT_575073</name>
</gene>
<dbReference type="EMBL" id="ML987189">
    <property type="protein sequence ID" value="KAF2256760.1"/>
    <property type="molecule type" value="Genomic_DNA"/>
</dbReference>
<organism evidence="2 3">
    <name type="scientific">Trematosphaeria pertusa</name>
    <dbReference type="NCBI Taxonomy" id="390896"/>
    <lineage>
        <taxon>Eukaryota</taxon>
        <taxon>Fungi</taxon>
        <taxon>Dikarya</taxon>
        <taxon>Ascomycota</taxon>
        <taxon>Pezizomycotina</taxon>
        <taxon>Dothideomycetes</taxon>
        <taxon>Pleosporomycetidae</taxon>
        <taxon>Pleosporales</taxon>
        <taxon>Massarineae</taxon>
        <taxon>Trematosphaeriaceae</taxon>
        <taxon>Trematosphaeria</taxon>
    </lineage>
</organism>
<proteinExistence type="predicted"/>
<feature type="region of interest" description="Disordered" evidence="1">
    <location>
        <begin position="137"/>
        <end position="186"/>
    </location>
</feature>
<accession>A0A6A6J4G5</accession>
<evidence type="ECO:0000256" key="1">
    <source>
        <dbReference type="SAM" id="MobiDB-lite"/>
    </source>
</evidence>
<name>A0A6A6J4G5_9PLEO</name>
<protein>
    <submittedName>
        <fullName evidence="2">Uncharacterized protein</fullName>
    </submittedName>
</protein>
<evidence type="ECO:0000313" key="2">
    <source>
        <dbReference type="EMBL" id="KAF2256760.1"/>
    </source>
</evidence>
<sequence length="286" mass="32133">MQPTSSSLPVCKLRRFNADGAVFTLGMDDAAFSLSSNFLKLEDFLTKILQEKVPRKCSESLLRKLINLLKRVSKETKWIEKRHRQAIVAVVFEANQVPEDARKWELHIPTPPGEIKRVLAAPIPKMRYPLVPGFHDAQKKMRKFPPKPKSPVFSRRRSSSTVVGNQPPSLLSRKTNHKQPSVRQVLERRDSTTSWLSAASSSTLKSVRTLIVLPLASLLGVGVHIALAPVKMTDAALRTVGLRSRDSDADSDSEAENEVFYDMHGRIWTEQSALLSEQIFRNDDAD</sequence>
<feature type="compositionally biased region" description="Polar residues" evidence="1">
    <location>
        <begin position="161"/>
        <end position="182"/>
    </location>
</feature>
<dbReference type="AlphaFoldDB" id="A0A6A6J4G5"/>
<dbReference type="Proteomes" id="UP000800094">
    <property type="component" value="Unassembled WGS sequence"/>
</dbReference>